<dbReference type="PANTHER" id="PTHR33958:SF1">
    <property type="entry name" value="CILIA- AND FLAGELLA-ASSOCIATED PROTEIN 418"/>
    <property type="match status" value="1"/>
</dbReference>
<dbReference type="Proteomes" id="UP000886611">
    <property type="component" value="Unassembled WGS sequence"/>
</dbReference>
<dbReference type="InterPro" id="IPR029239">
    <property type="entry name" value="CFAP418"/>
</dbReference>
<gene>
    <name evidence="7" type="primary">Ch037</name>
    <name evidence="7" type="ORF">GTO96_0009811</name>
</gene>
<dbReference type="AlphaFoldDB" id="A0A8X7XD38"/>
<comment type="caution">
    <text evidence="7">The sequence shown here is derived from an EMBL/GenBank/DDBJ whole genome shotgun (WGS) entry which is preliminary data.</text>
</comment>
<evidence type="ECO:0000256" key="3">
    <source>
        <dbReference type="ARBA" id="ARBA00022490"/>
    </source>
</evidence>
<comment type="subcellular location">
    <subcellularLocation>
        <location evidence="2">Cytoplasm</location>
    </subcellularLocation>
    <subcellularLocation>
        <location evidence="1">Photoreceptor inner segment</location>
    </subcellularLocation>
</comment>
<dbReference type="Pfam" id="PF14996">
    <property type="entry name" value="RMP"/>
    <property type="match status" value="1"/>
</dbReference>
<dbReference type="PANTHER" id="PTHR33958">
    <property type="entry name" value="PROTEIN C8ORF37"/>
    <property type="match status" value="1"/>
</dbReference>
<evidence type="ECO:0000256" key="2">
    <source>
        <dbReference type="ARBA" id="ARBA00004496"/>
    </source>
</evidence>
<feature type="non-terminal residue" evidence="7">
    <location>
        <position position="1"/>
    </location>
</feature>
<accession>A0A8X7XD38</accession>
<protein>
    <recommendedName>
        <fullName evidence="5">Cilia- and flagella-associated protein 418</fullName>
    </recommendedName>
</protein>
<feature type="compositionally biased region" description="Low complexity" evidence="6">
    <location>
        <begin position="248"/>
        <end position="261"/>
    </location>
</feature>
<evidence type="ECO:0000256" key="1">
    <source>
        <dbReference type="ARBA" id="ARBA00004437"/>
    </source>
</evidence>
<keyword evidence="3" id="KW-0963">Cytoplasm</keyword>
<evidence type="ECO:0000256" key="6">
    <source>
        <dbReference type="SAM" id="MobiDB-lite"/>
    </source>
</evidence>
<keyword evidence="8" id="KW-1185">Reference proteome</keyword>
<evidence type="ECO:0000313" key="7">
    <source>
        <dbReference type="EMBL" id="KAG2465190.1"/>
    </source>
</evidence>
<dbReference type="EMBL" id="JAATIS010002524">
    <property type="protein sequence ID" value="KAG2465190.1"/>
    <property type="molecule type" value="Genomic_DNA"/>
</dbReference>
<evidence type="ECO:0000313" key="8">
    <source>
        <dbReference type="Proteomes" id="UP000886611"/>
    </source>
</evidence>
<feature type="region of interest" description="Disordered" evidence="6">
    <location>
        <begin position="213"/>
        <end position="261"/>
    </location>
</feature>
<dbReference type="GO" id="GO:0005829">
    <property type="term" value="C:cytosol"/>
    <property type="evidence" value="ECO:0007669"/>
    <property type="project" value="TreeGrafter"/>
</dbReference>
<name>A0A8X7XD38_POLSE</name>
<reference evidence="7 8" key="1">
    <citation type="journal article" date="2021" name="Cell">
        <title>Tracing the genetic footprints of vertebrate landing in non-teleost ray-finned fishes.</title>
        <authorList>
            <person name="Bi X."/>
            <person name="Wang K."/>
            <person name="Yang L."/>
            <person name="Pan H."/>
            <person name="Jiang H."/>
            <person name="Wei Q."/>
            <person name="Fang M."/>
            <person name="Yu H."/>
            <person name="Zhu C."/>
            <person name="Cai Y."/>
            <person name="He Y."/>
            <person name="Gan X."/>
            <person name="Zeng H."/>
            <person name="Yu D."/>
            <person name="Zhu Y."/>
            <person name="Jiang H."/>
            <person name="Qiu Q."/>
            <person name="Yang H."/>
            <person name="Zhang Y.E."/>
            <person name="Wang W."/>
            <person name="Zhu M."/>
            <person name="He S."/>
            <person name="Zhang G."/>
        </authorList>
    </citation>
    <scope>NUCLEOTIDE SEQUENCE [LARGE SCALE GENOMIC DNA]</scope>
    <source>
        <strain evidence="7">Bchr_013</strain>
    </source>
</reference>
<sequence length="404" mass="45933">MADDLDDLLDEVEKKFCKNVLLTSPCDRKDDANNLAKVKETRCERGKEKSRLTQENDYGDIDDFIEEIFADCDEVQMSKVKTTSSSNTKVPCPAVGRKCSPVFLGGSAMPCGIATSISQRSCNRLRCTACDFRVTSFDDFEWHPSCDSLFFRNNMPDPNKLKAKLVKKRGARAYSCQCSWRTIVNMTDLRTEQELRSKMSDDLNAARRPAAAARLHRKRSHMTDEERRLANATRRTQHAQQTDEHRAATNATNTETNRANRTQWTDEECTLQNATNTERNRTSRAQATEEAQAAANAARVESNRAACALGCENAQRHGIAMCNHTDIIEDELWLTLINHAPVRDWQDMIRHTNITITPTRKMRFVLKIWLAEKKQMRCAKDMSSSLAAPFKQEALHYIGQKGQF</sequence>
<evidence type="ECO:0000256" key="4">
    <source>
        <dbReference type="ARBA" id="ARBA00024819"/>
    </source>
</evidence>
<evidence type="ECO:0000256" key="5">
    <source>
        <dbReference type="ARBA" id="ARBA00026215"/>
    </source>
</evidence>
<organism evidence="7 8">
    <name type="scientific">Polypterus senegalus</name>
    <name type="common">Senegal bichir</name>
    <dbReference type="NCBI Taxonomy" id="55291"/>
    <lineage>
        <taxon>Eukaryota</taxon>
        <taxon>Metazoa</taxon>
        <taxon>Chordata</taxon>
        <taxon>Craniata</taxon>
        <taxon>Vertebrata</taxon>
        <taxon>Euteleostomi</taxon>
        <taxon>Actinopterygii</taxon>
        <taxon>Polypteriformes</taxon>
        <taxon>Polypteridae</taxon>
        <taxon>Polypterus</taxon>
    </lineage>
</organism>
<comment type="function">
    <text evidence="4">May be involved in photoreceptor outer segment disk morphogenesis.</text>
</comment>
<proteinExistence type="predicted"/>
<feature type="non-terminal residue" evidence="7">
    <location>
        <position position="404"/>
    </location>
</feature>
<dbReference type="GO" id="GO:0001917">
    <property type="term" value="C:photoreceptor inner segment"/>
    <property type="evidence" value="ECO:0007669"/>
    <property type="project" value="UniProtKB-SubCell"/>
</dbReference>